<evidence type="ECO:0000313" key="1">
    <source>
        <dbReference type="EMBL" id="NGN40156.1"/>
    </source>
</evidence>
<organism evidence="1 2">
    <name type="scientific">Mesorhizobium zhangyense</name>
    <dbReference type="NCBI Taxonomy" id="1776730"/>
    <lineage>
        <taxon>Bacteria</taxon>
        <taxon>Pseudomonadati</taxon>
        <taxon>Pseudomonadota</taxon>
        <taxon>Alphaproteobacteria</taxon>
        <taxon>Hyphomicrobiales</taxon>
        <taxon>Phyllobacteriaceae</taxon>
        <taxon>Mesorhizobium</taxon>
    </lineage>
</organism>
<dbReference type="Proteomes" id="UP000481252">
    <property type="component" value="Unassembled WGS sequence"/>
</dbReference>
<accession>A0A7C9R593</accession>
<protein>
    <submittedName>
        <fullName evidence="1">Histidine phosphatase family protein</fullName>
    </submittedName>
</protein>
<evidence type="ECO:0000313" key="2">
    <source>
        <dbReference type="Proteomes" id="UP000481252"/>
    </source>
</evidence>
<dbReference type="SUPFAM" id="SSF53254">
    <property type="entry name" value="Phosphoglycerate mutase-like"/>
    <property type="match status" value="1"/>
</dbReference>
<reference evidence="1 2" key="1">
    <citation type="submission" date="2020-02" db="EMBL/GenBank/DDBJ databases">
        <title>Genome sequence of the type strain CGMCC 1.15528 of Mesorhizobium zhangyense.</title>
        <authorList>
            <person name="Gao J."/>
            <person name="Sun J."/>
        </authorList>
    </citation>
    <scope>NUCLEOTIDE SEQUENCE [LARGE SCALE GENOMIC DNA]</scope>
    <source>
        <strain evidence="1 2">CGMCC 1.15528</strain>
    </source>
</reference>
<proteinExistence type="predicted"/>
<dbReference type="InterPro" id="IPR029033">
    <property type="entry name" value="His_PPase_superfam"/>
</dbReference>
<dbReference type="InterPro" id="IPR013078">
    <property type="entry name" value="His_Pase_superF_clade-1"/>
</dbReference>
<dbReference type="AlphaFoldDB" id="A0A7C9R593"/>
<gene>
    <name evidence="1" type="ORF">G6N74_03685</name>
</gene>
<name>A0A7C9R593_9HYPH</name>
<dbReference type="Gene3D" id="3.40.50.1240">
    <property type="entry name" value="Phosphoglycerate mutase-like"/>
    <property type="match status" value="1"/>
</dbReference>
<keyword evidence="2" id="KW-1185">Reference proteome</keyword>
<dbReference type="Pfam" id="PF00300">
    <property type="entry name" value="His_Phos_1"/>
    <property type="match status" value="1"/>
</dbReference>
<dbReference type="RefSeq" id="WP_165114509.1">
    <property type="nucleotide sequence ID" value="NZ_JAAKZG010000002.1"/>
</dbReference>
<sequence length="195" mass="21389">MAVAYFVTHPEVVIDPEAPVPQWGLSSRGHERLQAFCARPLLNSVTDVFVSDERKALDCAETLKSLRNLEFCIDPRLGENDRSSTGYVAPPRFWEIVAEFFAHPDASVLGWEMAADAQRRVKTAVTECIRERAGKGDVVIFSHGGVGTLLLCDLLGEPISQTRGQPISGGGCYFAFDADTLSVIHAWQDIVPELS</sequence>
<comment type="caution">
    <text evidence="1">The sequence shown here is derived from an EMBL/GenBank/DDBJ whole genome shotgun (WGS) entry which is preliminary data.</text>
</comment>
<dbReference type="EMBL" id="JAAKZG010000002">
    <property type="protein sequence ID" value="NGN40156.1"/>
    <property type="molecule type" value="Genomic_DNA"/>
</dbReference>